<gene>
    <name evidence="2" type="ORF">QFZ22_000719</name>
</gene>
<evidence type="ECO:0000313" key="3">
    <source>
        <dbReference type="Proteomes" id="UP001234216"/>
    </source>
</evidence>
<sequence>MIAKRIGCKRGMTSSRTDPGLAAGLCPIDPVSRTVYRPVELVQRDVCKLKLLVTGLVCVGIGMLALAGGRWQVTLVKIVGYRATSRFVRTSKALPWAVAQAGSVRTLLRTRQDRPRLLTVKPPAEHCHVGWPGG</sequence>
<dbReference type="EMBL" id="JAUSZV010000005">
    <property type="protein sequence ID" value="MDQ0904734.1"/>
    <property type="molecule type" value="Genomic_DNA"/>
</dbReference>
<feature type="transmembrane region" description="Helical" evidence="1">
    <location>
        <begin position="51"/>
        <end position="73"/>
    </location>
</feature>
<proteinExistence type="predicted"/>
<reference evidence="2" key="1">
    <citation type="submission" date="2023-07" db="EMBL/GenBank/DDBJ databases">
        <title>Comparative genomics of wheat-associated soil bacteria to identify genetic determinants of phenazine resistance.</title>
        <authorList>
            <person name="Mouncey N."/>
        </authorList>
    </citation>
    <scope>NUCLEOTIDE SEQUENCE</scope>
    <source>
        <strain evidence="2">V4I22</strain>
    </source>
</reference>
<dbReference type="Proteomes" id="UP001234216">
    <property type="component" value="Unassembled WGS sequence"/>
</dbReference>
<organism evidence="2 3">
    <name type="scientific">Streptomyces canus</name>
    <dbReference type="NCBI Taxonomy" id="58343"/>
    <lineage>
        <taxon>Bacteria</taxon>
        <taxon>Bacillati</taxon>
        <taxon>Actinomycetota</taxon>
        <taxon>Actinomycetes</taxon>
        <taxon>Kitasatosporales</taxon>
        <taxon>Streptomycetaceae</taxon>
        <taxon>Streptomyces</taxon>
        <taxon>Streptomyces aurantiacus group</taxon>
    </lineage>
</organism>
<accession>A0AAW8F4I9</accession>
<keyword evidence="1" id="KW-0472">Membrane</keyword>
<name>A0AAW8F4I9_9ACTN</name>
<evidence type="ECO:0000313" key="2">
    <source>
        <dbReference type="EMBL" id="MDQ0904734.1"/>
    </source>
</evidence>
<dbReference type="AlphaFoldDB" id="A0AAW8F4I9"/>
<protein>
    <submittedName>
        <fullName evidence="2">Uncharacterized protein</fullName>
    </submittedName>
</protein>
<comment type="caution">
    <text evidence="2">The sequence shown here is derived from an EMBL/GenBank/DDBJ whole genome shotgun (WGS) entry which is preliminary data.</text>
</comment>
<evidence type="ECO:0000256" key="1">
    <source>
        <dbReference type="SAM" id="Phobius"/>
    </source>
</evidence>
<keyword evidence="1" id="KW-0812">Transmembrane</keyword>
<keyword evidence="1" id="KW-1133">Transmembrane helix</keyword>